<dbReference type="PRINTS" id="PR00141">
    <property type="entry name" value="PROTEASOME"/>
</dbReference>
<keyword evidence="16" id="KW-1185">Reference proteome</keyword>
<dbReference type="Pfam" id="PF12465">
    <property type="entry name" value="Pr_beta_C"/>
    <property type="match status" value="1"/>
</dbReference>
<dbReference type="InterPro" id="IPR001353">
    <property type="entry name" value="Proteasome_sua/b"/>
</dbReference>
<evidence type="ECO:0000256" key="11">
    <source>
        <dbReference type="PIRSR" id="PIRSR600243-1"/>
    </source>
</evidence>
<evidence type="ECO:0000256" key="3">
    <source>
        <dbReference type="ARBA" id="ARBA00012039"/>
    </source>
</evidence>
<evidence type="ECO:0000256" key="8">
    <source>
        <dbReference type="ARBA" id="ARBA00022942"/>
    </source>
</evidence>
<evidence type="ECO:0000313" key="14">
    <source>
        <dbReference type="EMBL" id="RWS10745.1"/>
    </source>
</evidence>
<evidence type="ECO:0000313" key="15">
    <source>
        <dbReference type="EMBL" id="RWS10747.1"/>
    </source>
</evidence>
<dbReference type="PROSITE" id="PS51476">
    <property type="entry name" value="PROTEASOME_BETA_2"/>
    <property type="match status" value="1"/>
</dbReference>
<dbReference type="EMBL" id="NCKU01004300">
    <property type="protein sequence ID" value="RWS06165.1"/>
    <property type="molecule type" value="Genomic_DNA"/>
</dbReference>
<dbReference type="EC" id="3.4.25.1" evidence="3"/>
<keyword evidence="7" id="KW-0378">Hydrolase</keyword>
<dbReference type="InterPro" id="IPR023333">
    <property type="entry name" value="Proteasome_suB-type"/>
</dbReference>
<dbReference type="InterPro" id="IPR000243">
    <property type="entry name" value="Pept_T1A_subB"/>
</dbReference>
<evidence type="ECO:0000256" key="4">
    <source>
        <dbReference type="ARBA" id="ARBA00022490"/>
    </source>
</evidence>
<dbReference type="Gene3D" id="3.60.20.10">
    <property type="entry name" value="Glutamine Phosphoribosylpyrophosphate, subunit 1, domain 1"/>
    <property type="match status" value="1"/>
</dbReference>
<evidence type="ECO:0000256" key="2">
    <source>
        <dbReference type="ARBA" id="ARBA00004123"/>
    </source>
</evidence>
<evidence type="ECO:0000313" key="13">
    <source>
        <dbReference type="EMBL" id="RWS06165.1"/>
    </source>
</evidence>
<feature type="domain" description="Proteasome beta subunit C-terminal" evidence="12">
    <location>
        <begin position="229"/>
        <end position="260"/>
    </location>
</feature>
<dbReference type="GO" id="GO:0005839">
    <property type="term" value="C:proteasome core complex"/>
    <property type="evidence" value="ECO:0007669"/>
    <property type="project" value="InterPro"/>
</dbReference>
<keyword evidence="5" id="KW-0645">Protease</keyword>
<dbReference type="PANTHER" id="PTHR32194:SF4">
    <property type="entry name" value="PROTEASOME SUBUNIT BETA TYPE-7"/>
    <property type="match status" value="1"/>
</dbReference>
<evidence type="ECO:0000256" key="5">
    <source>
        <dbReference type="ARBA" id="ARBA00022670"/>
    </source>
</evidence>
<dbReference type="EMBL" id="NCKU01001977">
    <property type="protein sequence ID" value="RWS10747.1"/>
    <property type="molecule type" value="Genomic_DNA"/>
</dbReference>
<dbReference type="CDD" id="cd03763">
    <property type="entry name" value="proteasome_beta_type_7"/>
    <property type="match status" value="1"/>
</dbReference>
<dbReference type="Pfam" id="PF00227">
    <property type="entry name" value="Proteasome"/>
    <property type="match status" value="1"/>
</dbReference>
<dbReference type="FunFam" id="3.60.20.10:FF:000005">
    <property type="entry name" value="Proteasome subunit beta type-2"/>
    <property type="match status" value="1"/>
</dbReference>
<keyword evidence="8 14" id="KW-0647">Proteasome</keyword>
<sequence length="274" mass="29998">MALLPDLPKGGFVFENFQRNEFLKAKGFRAPKATKTGTTIVGCLVKDGVILGADTRATSGSVIADKYSDKIHYMAKNIYCCGAGTAADTLYVTRMVSSNLELHRLNTNRVVPVICALRMLKQHLFRYQGYVSAALVLAGVDEDGAHLYSVTPHGSSDKLPFTTMGSGSLAAMAVFETRWKPNMTIEEGKKLVRDSVAAGIFNDLGSGNNIDMCIITRDGVDYMRPYEEANLKGQRLNSYVFDKGATPILTVHTIPLEVEEVMVRHMDETMDTSA</sequence>
<proteinExistence type="predicted"/>
<dbReference type="GO" id="GO:0004298">
    <property type="term" value="F:threonine-type endopeptidase activity"/>
    <property type="evidence" value="ECO:0007669"/>
    <property type="project" value="UniProtKB-KW"/>
</dbReference>
<dbReference type="InterPro" id="IPR024689">
    <property type="entry name" value="Proteasome_bsu_C"/>
</dbReference>
<comment type="catalytic activity">
    <reaction evidence="1">
        <text>Cleavage of peptide bonds with very broad specificity.</text>
        <dbReference type="EC" id="3.4.25.1"/>
    </reaction>
</comment>
<dbReference type="PANTHER" id="PTHR32194">
    <property type="entry name" value="METALLOPROTEASE TLDD"/>
    <property type="match status" value="1"/>
</dbReference>
<dbReference type="SUPFAM" id="SSF56235">
    <property type="entry name" value="N-terminal nucleophile aminohydrolases (Ntn hydrolases)"/>
    <property type="match status" value="1"/>
</dbReference>
<dbReference type="OrthoDB" id="429533at2759"/>
<evidence type="ECO:0000256" key="6">
    <source>
        <dbReference type="ARBA" id="ARBA00022698"/>
    </source>
</evidence>
<evidence type="ECO:0000256" key="1">
    <source>
        <dbReference type="ARBA" id="ARBA00001198"/>
    </source>
</evidence>
<dbReference type="AlphaFoldDB" id="A0A3S3P9I2"/>
<evidence type="ECO:0000256" key="7">
    <source>
        <dbReference type="ARBA" id="ARBA00022801"/>
    </source>
</evidence>
<gene>
    <name evidence="13" type="ORF">B4U79_00664</name>
    <name evidence="14" type="ORF">B4U79_09564</name>
    <name evidence="15" type="ORF">B4U79_15321</name>
</gene>
<organism evidence="14 16">
    <name type="scientific">Dinothrombium tinctorium</name>
    <dbReference type="NCBI Taxonomy" id="1965070"/>
    <lineage>
        <taxon>Eukaryota</taxon>
        <taxon>Metazoa</taxon>
        <taxon>Ecdysozoa</taxon>
        <taxon>Arthropoda</taxon>
        <taxon>Chelicerata</taxon>
        <taxon>Arachnida</taxon>
        <taxon>Acari</taxon>
        <taxon>Acariformes</taxon>
        <taxon>Trombidiformes</taxon>
        <taxon>Prostigmata</taxon>
        <taxon>Anystina</taxon>
        <taxon>Parasitengona</taxon>
        <taxon>Trombidioidea</taxon>
        <taxon>Trombidiidae</taxon>
        <taxon>Dinothrombium</taxon>
    </lineage>
</organism>
<dbReference type="STRING" id="1965070.A0A3S3P9I2"/>
<evidence type="ECO:0000256" key="9">
    <source>
        <dbReference type="ARBA" id="ARBA00023242"/>
    </source>
</evidence>
<accession>A0A3S3P9I2</accession>
<dbReference type="GO" id="GO:0051603">
    <property type="term" value="P:proteolysis involved in protein catabolic process"/>
    <property type="evidence" value="ECO:0007669"/>
    <property type="project" value="InterPro"/>
</dbReference>
<keyword evidence="6" id="KW-0888">Threonine protease</keyword>
<comment type="subunit">
    <text evidence="10">The 26S proteasome consists of a 20S proteasome core and two 19S regulatory subunits. The 20S proteasome core is composed of 28 subunits that are arranged in four stacked rings, resulting in a barrel-shaped structure. The two end rings are each formed by seven alpha subunits, and the two central rings are each formed by seven beta subunits. The catalytic chamber with the active sites is on the inside of the barrel.</text>
</comment>
<protein>
    <recommendedName>
        <fullName evidence="3">proteasome endopeptidase complex</fullName>
        <ecNumber evidence="3">3.4.25.1</ecNumber>
    </recommendedName>
</protein>
<evidence type="ECO:0000256" key="10">
    <source>
        <dbReference type="ARBA" id="ARBA00026071"/>
    </source>
</evidence>
<feature type="active site" description="Nucleophile" evidence="11">
    <location>
        <position position="38"/>
    </location>
</feature>
<reference evidence="14" key="2">
    <citation type="submission" date="2018-11" db="EMBL/GenBank/DDBJ databases">
        <title>Trombidioid mite genomics.</title>
        <authorList>
            <person name="Dong X."/>
        </authorList>
    </citation>
    <scope>NUCLEOTIDE SEQUENCE</scope>
    <source>
        <strain evidence="14">UoL-WK</strain>
    </source>
</reference>
<keyword evidence="9" id="KW-0539">Nucleus</keyword>
<comment type="caution">
    <text evidence="14">The sequence shown here is derived from an EMBL/GenBank/DDBJ whole genome shotgun (WGS) entry which is preliminary data.</text>
</comment>
<evidence type="ECO:0000313" key="16">
    <source>
        <dbReference type="Proteomes" id="UP000285301"/>
    </source>
</evidence>
<dbReference type="GO" id="GO:0005737">
    <property type="term" value="C:cytoplasm"/>
    <property type="evidence" value="ECO:0007669"/>
    <property type="project" value="TreeGrafter"/>
</dbReference>
<dbReference type="InterPro" id="IPR029055">
    <property type="entry name" value="Ntn_hydrolases_N"/>
</dbReference>
<reference evidence="14 16" key="1">
    <citation type="journal article" date="2018" name="Gigascience">
        <title>Genomes of trombidid mites reveal novel predicted allergens and laterally-transferred genes associated with secondary metabolism.</title>
        <authorList>
            <person name="Dong X."/>
            <person name="Chaisiri K."/>
            <person name="Xia D."/>
            <person name="Armstrong S.D."/>
            <person name="Fang Y."/>
            <person name="Donnelly M.J."/>
            <person name="Kadowaki T."/>
            <person name="McGarry J.W."/>
            <person name="Darby A.C."/>
            <person name="Makepeace B.L."/>
        </authorList>
    </citation>
    <scope>NUCLEOTIDE SEQUENCE [LARGE SCALE GENOMIC DNA]</scope>
    <source>
        <strain evidence="14">UoL-WK</strain>
    </source>
</reference>
<name>A0A3S3P9I2_9ACAR</name>
<evidence type="ECO:0000259" key="12">
    <source>
        <dbReference type="Pfam" id="PF12465"/>
    </source>
</evidence>
<dbReference type="GO" id="GO:0005634">
    <property type="term" value="C:nucleus"/>
    <property type="evidence" value="ECO:0007669"/>
    <property type="project" value="UniProtKB-SubCell"/>
</dbReference>
<dbReference type="Proteomes" id="UP000285301">
    <property type="component" value="Unassembled WGS sequence"/>
</dbReference>
<keyword evidence="4" id="KW-0963">Cytoplasm</keyword>
<dbReference type="EMBL" id="NCKU01001978">
    <property type="protein sequence ID" value="RWS10745.1"/>
    <property type="molecule type" value="Genomic_DNA"/>
</dbReference>
<comment type="subcellular location">
    <subcellularLocation>
        <location evidence="2">Nucleus</location>
    </subcellularLocation>
</comment>